<comment type="caution">
    <text evidence="2">The sequence shown here is derived from an EMBL/GenBank/DDBJ whole genome shotgun (WGS) entry which is preliminary data.</text>
</comment>
<protein>
    <submittedName>
        <fullName evidence="2">Uncharacterized protein</fullName>
    </submittedName>
</protein>
<evidence type="ECO:0000313" key="3">
    <source>
        <dbReference type="Proteomes" id="UP001303115"/>
    </source>
</evidence>
<feature type="region of interest" description="Disordered" evidence="1">
    <location>
        <begin position="297"/>
        <end position="329"/>
    </location>
</feature>
<organism evidence="2 3">
    <name type="scientific">Parachaetomium inaequale</name>
    <dbReference type="NCBI Taxonomy" id="2588326"/>
    <lineage>
        <taxon>Eukaryota</taxon>
        <taxon>Fungi</taxon>
        <taxon>Dikarya</taxon>
        <taxon>Ascomycota</taxon>
        <taxon>Pezizomycotina</taxon>
        <taxon>Sordariomycetes</taxon>
        <taxon>Sordariomycetidae</taxon>
        <taxon>Sordariales</taxon>
        <taxon>Chaetomiaceae</taxon>
        <taxon>Parachaetomium</taxon>
    </lineage>
</organism>
<sequence>MDSSTFLPRQPSKSTVEVLDPEHHRILVHATRHVLSTELAELTMAQLDARGSLILASHPLTKHETLCDGVMDQTKAFRAAFNPEVLQFDSPVMQAYQNSKVGSLQFKMRLVELVAISIHQTAVLLFQLEPKLHAGDIDSVEPLFEPRPTLFFHVDYMDYDQYPNGLADVAGYWAEDRIFGGVVLFDRGDSGSECKDVYFHSGRKRTTFRVWRMLNTQFNALVDFLLSTEPSPSPPFPILASDQNLHRHDPWDAIALHHVFRDPWERKFPATKPPDTRDIRSTGDYPELAAMFTAMNDPLHHGSEGQVPHFSPQPPSEITPPPENPAPSPRIEIEISFREADSVSTPAIQGKLSRKRKQWIHPGSNRGPSECGSEIIPLDHVPMT</sequence>
<evidence type="ECO:0000313" key="2">
    <source>
        <dbReference type="EMBL" id="KAK4040786.1"/>
    </source>
</evidence>
<proteinExistence type="predicted"/>
<keyword evidence="3" id="KW-1185">Reference proteome</keyword>
<accession>A0AAN6PKH4</accession>
<dbReference type="Proteomes" id="UP001303115">
    <property type="component" value="Unassembled WGS sequence"/>
</dbReference>
<feature type="region of interest" description="Disordered" evidence="1">
    <location>
        <begin position="341"/>
        <end position="384"/>
    </location>
</feature>
<dbReference type="AlphaFoldDB" id="A0AAN6PKH4"/>
<reference evidence="3" key="1">
    <citation type="journal article" date="2023" name="Mol. Phylogenet. Evol.">
        <title>Genome-scale phylogeny and comparative genomics of the fungal order Sordariales.</title>
        <authorList>
            <person name="Hensen N."/>
            <person name="Bonometti L."/>
            <person name="Westerberg I."/>
            <person name="Brannstrom I.O."/>
            <person name="Guillou S."/>
            <person name="Cros-Aarteil S."/>
            <person name="Calhoun S."/>
            <person name="Haridas S."/>
            <person name="Kuo A."/>
            <person name="Mondo S."/>
            <person name="Pangilinan J."/>
            <person name="Riley R."/>
            <person name="LaButti K."/>
            <person name="Andreopoulos B."/>
            <person name="Lipzen A."/>
            <person name="Chen C."/>
            <person name="Yan M."/>
            <person name="Daum C."/>
            <person name="Ng V."/>
            <person name="Clum A."/>
            <person name="Steindorff A."/>
            <person name="Ohm R.A."/>
            <person name="Martin F."/>
            <person name="Silar P."/>
            <person name="Natvig D.O."/>
            <person name="Lalanne C."/>
            <person name="Gautier V."/>
            <person name="Ament-Velasquez S.L."/>
            <person name="Kruys A."/>
            <person name="Hutchinson M.I."/>
            <person name="Powell A.J."/>
            <person name="Barry K."/>
            <person name="Miller A.N."/>
            <person name="Grigoriev I.V."/>
            <person name="Debuchy R."/>
            <person name="Gladieux P."/>
            <person name="Hiltunen Thoren M."/>
            <person name="Johannesson H."/>
        </authorList>
    </citation>
    <scope>NUCLEOTIDE SEQUENCE [LARGE SCALE GENOMIC DNA]</scope>
    <source>
        <strain evidence="3">CBS 284.82</strain>
    </source>
</reference>
<dbReference type="EMBL" id="MU854369">
    <property type="protein sequence ID" value="KAK4040786.1"/>
    <property type="molecule type" value="Genomic_DNA"/>
</dbReference>
<evidence type="ECO:0000256" key="1">
    <source>
        <dbReference type="SAM" id="MobiDB-lite"/>
    </source>
</evidence>
<gene>
    <name evidence="2" type="ORF">C8A01DRAFT_45900</name>
</gene>
<name>A0AAN6PKH4_9PEZI</name>
<feature type="compositionally biased region" description="Pro residues" evidence="1">
    <location>
        <begin position="311"/>
        <end position="328"/>
    </location>
</feature>